<dbReference type="AlphaFoldDB" id="A0A0P1B5F8"/>
<evidence type="ECO:0000313" key="4">
    <source>
        <dbReference type="Proteomes" id="UP000054928"/>
    </source>
</evidence>
<keyword evidence="2" id="KW-0812">Transmembrane</keyword>
<feature type="transmembrane region" description="Helical" evidence="2">
    <location>
        <begin position="189"/>
        <end position="214"/>
    </location>
</feature>
<evidence type="ECO:0000313" key="3">
    <source>
        <dbReference type="EMBL" id="CEG48902.1"/>
    </source>
</evidence>
<organism evidence="3 4">
    <name type="scientific">Plasmopara halstedii</name>
    <name type="common">Downy mildew of sunflower</name>
    <dbReference type="NCBI Taxonomy" id="4781"/>
    <lineage>
        <taxon>Eukaryota</taxon>
        <taxon>Sar</taxon>
        <taxon>Stramenopiles</taxon>
        <taxon>Oomycota</taxon>
        <taxon>Peronosporomycetes</taxon>
        <taxon>Peronosporales</taxon>
        <taxon>Peronosporaceae</taxon>
        <taxon>Plasmopara</taxon>
    </lineage>
</organism>
<dbReference type="Proteomes" id="UP000054928">
    <property type="component" value="Unassembled WGS sequence"/>
</dbReference>
<feature type="transmembrane region" description="Helical" evidence="2">
    <location>
        <begin position="148"/>
        <end position="177"/>
    </location>
</feature>
<proteinExistence type="predicted"/>
<reference evidence="4" key="1">
    <citation type="submission" date="2014-09" db="EMBL/GenBank/DDBJ databases">
        <authorList>
            <person name="Sharma Rahul"/>
            <person name="Thines Marco"/>
        </authorList>
    </citation>
    <scope>NUCLEOTIDE SEQUENCE [LARGE SCALE GENOMIC DNA]</scope>
</reference>
<evidence type="ECO:0000256" key="1">
    <source>
        <dbReference type="SAM" id="MobiDB-lite"/>
    </source>
</evidence>
<dbReference type="OMA" id="CWYIRAN"/>
<protein>
    <submittedName>
        <fullName evidence="3">Uncharacterized protein</fullName>
    </submittedName>
</protein>
<dbReference type="OrthoDB" id="166798at2759"/>
<dbReference type="STRING" id="4781.A0A0P1B5F8"/>
<keyword evidence="2" id="KW-1133">Transmembrane helix</keyword>
<dbReference type="GeneID" id="36401752"/>
<dbReference type="RefSeq" id="XP_024585271.1">
    <property type="nucleotide sequence ID" value="XM_024720031.1"/>
</dbReference>
<keyword evidence="4" id="KW-1185">Reference proteome</keyword>
<feature type="transmembrane region" description="Helical" evidence="2">
    <location>
        <begin position="226"/>
        <end position="244"/>
    </location>
</feature>
<keyword evidence="2" id="KW-0472">Membrane</keyword>
<accession>A0A0P1B5F8</accession>
<evidence type="ECO:0000256" key="2">
    <source>
        <dbReference type="SAM" id="Phobius"/>
    </source>
</evidence>
<sequence length="282" mass="30368">MSADNPHQKSAPNSVPAITAQVPTSSVATASHLNKQDDMRISDVPYAAAQPTPAALMKTEPIKVSSTLPPIAAAQPLASFNQNQFHSLDGSSDSSSPHIYQSGLNNTNTNHVVMVTSVDPVGSAGDTETDSRHFTYLHKCQLMASCLLVFYAATFLFLQPFLLGALGLLTSILGFCGSRAPIDATRFKWLCYYLWANYVMLILNMWLLIVTLVFSGGVFSSDSWDYSTSTGLYVGLLVAVNTLMHLRCLRSVQLLVAELKNAGIDRPAPVVMLATANPTLAV</sequence>
<dbReference type="EMBL" id="CCYD01003042">
    <property type="protein sequence ID" value="CEG48902.1"/>
    <property type="molecule type" value="Genomic_DNA"/>
</dbReference>
<name>A0A0P1B5F8_PLAHL</name>
<feature type="region of interest" description="Disordered" evidence="1">
    <location>
        <begin position="1"/>
        <end position="27"/>
    </location>
</feature>